<dbReference type="EMBL" id="BLLF01002040">
    <property type="protein sequence ID" value="GFH22440.1"/>
    <property type="molecule type" value="Genomic_DNA"/>
</dbReference>
<protein>
    <recommendedName>
        <fullName evidence="3">GAT domain-containing protein</fullName>
    </recommendedName>
</protein>
<evidence type="ECO:0000313" key="2">
    <source>
        <dbReference type="Proteomes" id="UP000485058"/>
    </source>
</evidence>
<feature type="non-terminal residue" evidence="1">
    <location>
        <position position="1"/>
    </location>
</feature>
<proteinExistence type="predicted"/>
<name>A0A699ZMQ9_HAELA</name>
<organism evidence="1 2">
    <name type="scientific">Haematococcus lacustris</name>
    <name type="common">Green alga</name>
    <name type="synonym">Haematococcus pluvialis</name>
    <dbReference type="NCBI Taxonomy" id="44745"/>
    <lineage>
        <taxon>Eukaryota</taxon>
        <taxon>Viridiplantae</taxon>
        <taxon>Chlorophyta</taxon>
        <taxon>core chlorophytes</taxon>
        <taxon>Chlorophyceae</taxon>
        <taxon>CS clade</taxon>
        <taxon>Chlamydomonadales</taxon>
        <taxon>Haematococcaceae</taxon>
        <taxon>Haematococcus</taxon>
    </lineage>
</organism>
<comment type="caution">
    <text evidence="1">The sequence shown here is derived from an EMBL/GenBank/DDBJ whole genome shotgun (WGS) entry which is preliminary data.</text>
</comment>
<sequence length="191" mass="20283">MARHAAKELLRRYGRAGNNAFRLAHQEVYGRQAGYPGMGGYQGHMVPGYPQAQGLDGGEAAAAHAEKQSLADEVALLIDKARSNTELLSDMLVNRNSGGGDEFEGELIRDLLAEVEELRSLFTAYLEQLQAQDGPEMEVLMVQALEAADTLDNCIALSKDVNSNQDIEVAAAAASPTASAHKAGPSTISNG</sequence>
<dbReference type="InterPro" id="IPR038425">
    <property type="entry name" value="GAT_sf"/>
</dbReference>
<dbReference type="AlphaFoldDB" id="A0A699ZMQ9"/>
<evidence type="ECO:0000313" key="1">
    <source>
        <dbReference type="EMBL" id="GFH22440.1"/>
    </source>
</evidence>
<feature type="non-terminal residue" evidence="1">
    <location>
        <position position="191"/>
    </location>
</feature>
<accession>A0A699ZMQ9</accession>
<dbReference type="Gene3D" id="1.20.58.160">
    <property type="match status" value="1"/>
</dbReference>
<dbReference type="SUPFAM" id="SSF89009">
    <property type="entry name" value="GAT-like domain"/>
    <property type="match status" value="1"/>
</dbReference>
<dbReference type="Proteomes" id="UP000485058">
    <property type="component" value="Unassembled WGS sequence"/>
</dbReference>
<reference evidence="1 2" key="1">
    <citation type="submission" date="2020-02" db="EMBL/GenBank/DDBJ databases">
        <title>Draft genome sequence of Haematococcus lacustris strain NIES-144.</title>
        <authorList>
            <person name="Morimoto D."/>
            <person name="Nakagawa S."/>
            <person name="Yoshida T."/>
            <person name="Sawayama S."/>
        </authorList>
    </citation>
    <scope>NUCLEOTIDE SEQUENCE [LARGE SCALE GENOMIC DNA]</scope>
    <source>
        <strain evidence="1 2">NIES-144</strain>
    </source>
</reference>
<gene>
    <name evidence="1" type="ORF">HaLaN_19909</name>
</gene>
<keyword evidence="2" id="KW-1185">Reference proteome</keyword>
<evidence type="ECO:0008006" key="3">
    <source>
        <dbReference type="Google" id="ProtNLM"/>
    </source>
</evidence>